<feature type="signal peptide" evidence="1">
    <location>
        <begin position="1"/>
        <end position="20"/>
    </location>
</feature>
<dbReference type="Pfam" id="PF19271">
    <property type="entry name" value="Nis1"/>
    <property type="match status" value="1"/>
</dbReference>
<evidence type="ECO:0000313" key="3">
    <source>
        <dbReference type="Proteomes" id="UP001285354"/>
    </source>
</evidence>
<gene>
    <name evidence="2" type="ORF">QTJ16_002864</name>
</gene>
<sequence length="146" mass="14566">MHFSSVATASLLALLSTASARITGLSAPSTIAAGRYFTISLLTDSANHSVYDVAAAIGVAPGAGAPGSLGTPLGTYFVGPSLSNTLAPLPFTMSMAPNITLGPVTLTATVFSLHGAAASPQLDTFTLQVTVGNSTSVDLVQSVNVK</sequence>
<comment type="caution">
    <text evidence="2">The sequence shown here is derived from an EMBL/GenBank/DDBJ whole genome shotgun (WGS) entry which is preliminary data.</text>
</comment>
<dbReference type="InterPro" id="IPR045469">
    <property type="entry name" value="Nis1"/>
</dbReference>
<reference evidence="2" key="1">
    <citation type="submission" date="2023-06" db="EMBL/GenBank/DDBJ databases">
        <title>Draft genome of Marssonina rosae.</title>
        <authorList>
            <person name="Cheng Q."/>
        </authorList>
    </citation>
    <scope>NUCLEOTIDE SEQUENCE</scope>
    <source>
        <strain evidence="2">R4</strain>
    </source>
</reference>
<protein>
    <submittedName>
        <fullName evidence="2">Uncharacterized protein</fullName>
    </submittedName>
</protein>
<dbReference type="AlphaFoldDB" id="A0AAD9WFF6"/>
<accession>A0AAD9WFF6</accession>
<name>A0AAD9WFF6_9HELO</name>
<dbReference type="Proteomes" id="UP001285354">
    <property type="component" value="Unassembled WGS sequence"/>
</dbReference>
<evidence type="ECO:0000256" key="1">
    <source>
        <dbReference type="SAM" id="SignalP"/>
    </source>
</evidence>
<keyword evidence="1" id="KW-0732">Signal</keyword>
<organism evidence="2 3">
    <name type="scientific">Diplocarpon rosae</name>
    <dbReference type="NCBI Taxonomy" id="946125"/>
    <lineage>
        <taxon>Eukaryota</taxon>
        <taxon>Fungi</taxon>
        <taxon>Dikarya</taxon>
        <taxon>Ascomycota</taxon>
        <taxon>Pezizomycotina</taxon>
        <taxon>Leotiomycetes</taxon>
        <taxon>Helotiales</taxon>
        <taxon>Drepanopezizaceae</taxon>
        <taxon>Diplocarpon</taxon>
    </lineage>
</organism>
<proteinExistence type="predicted"/>
<evidence type="ECO:0000313" key="2">
    <source>
        <dbReference type="EMBL" id="KAK2628218.1"/>
    </source>
</evidence>
<feature type="chain" id="PRO_5042036859" evidence="1">
    <location>
        <begin position="21"/>
        <end position="146"/>
    </location>
</feature>
<keyword evidence="3" id="KW-1185">Reference proteome</keyword>
<dbReference type="EMBL" id="JAUBYV010000003">
    <property type="protein sequence ID" value="KAK2628218.1"/>
    <property type="molecule type" value="Genomic_DNA"/>
</dbReference>